<feature type="domain" description="Glycosyl hydrolase family 32 C-terminal" evidence="8">
    <location>
        <begin position="386"/>
        <end position="459"/>
    </location>
</feature>
<dbReference type="PANTHER" id="PTHR43101">
    <property type="entry name" value="BETA-FRUCTOSIDASE"/>
    <property type="match status" value="1"/>
</dbReference>
<dbReference type="eggNOG" id="COG1621">
    <property type="taxonomic scope" value="Bacteria"/>
</dbReference>
<dbReference type="InterPro" id="IPR001362">
    <property type="entry name" value="Glyco_hydro_32"/>
</dbReference>
<evidence type="ECO:0000256" key="4">
    <source>
        <dbReference type="ARBA" id="ARBA00023295"/>
    </source>
</evidence>
<evidence type="ECO:0000256" key="5">
    <source>
        <dbReference type="RuleBase" id="RU362110"/>
    </source>
</evidence>
<protein>
    <recommendedName>
        <fullName evidence="2">beta-fructofuranosidase</fullName>
        <ecNumber evidence="2">3.2.1.26</ecNumber>
    </recommendedName>
</protein>
<dbReference type="InterPro" id="IPR013189">
    <property type="entry name" value="Glyco_hydro_32_C"/>
</dbReference>
<proteinExistence type="inferred from homology"/>
<feature type="region of interest" description="Disordered" evidence="6">
    <location>
        <begin position="463"/>
        <end position="483"/>
    </location>
</feature>
<dbReference type="EC" id="3.2.1.26" evidence="2"/>
<dbReference type="PANTHER" id="PTHR43101:SF1">
    <property type="entry name" value="BETA-FRUCTOSIDASE"/>
    <property type="match status" value="1"/>
</dbReference>
<evidence type="ECO:0000256" key="3">
    <source>
        <dbReference type="ARBA" id="ARBA00022801"/>
    </source>
</evidence>
<evidence type="ECO:0000259" key="8">
    <source>
        <dbReference type="Pfam" id="PF08244"/>
    </source>
</evidence>
<organism evidence="9 10">
    <name type="scientific">Corynebacterium halotolerans YIM 70093 = DSM 44683</name>
    <dbReference type="NCBI Taxonomy" id="1121362"/>
    <lineage>
        <taxon>Bacteria</taxon>
        <taxon>Bacillati</taxon>
        <taxon>Actinomycetota</taxon>
        <taxon>Actinomycetes</taxon>
        <taxon>Mycobacteriales</taxon>
        <taxon>Corynebacteriaceae</taxon>
        <taxon>Corynebacterium</taxon>
    </lineage>
</organism>
<evidence type="ECO:0000313" key="10">
    <source>
        <dbReference type="Proteomes" id="UP000011723"/>
    </source>
</evidence>
<evidence type="ECO:0000256" key="1">
    <source>
        <dbReference type="ARBA" id="ARBA00009902"/>
    </source>
</evidence>
<evidence type="ECO:0000259" key="7">
    <source>
        <dbReference type="Pfam" id="PF00251"/>
    </source>
</evidence>
<dbReference type="GO" id="GO:0004564">
    <property type="term" value="F:beta-fructofuranosidase activity"/>
    <property type="evidence" value="ECO:0007669"/>
    <property type="project" value="UniProtKB-EC"/>
</dbReference>
<dbReference type="Pfam" id="PF08244">
    <property type="entry name" value="Glyco_hydro_32C"/>
    <property type="match status" value="1"/>
</dbReference>
<evidence type="ECO:0000313" key="9">
    <source>
        <dbReference type="EMBL" id="AGF72137.1"/>
    </source>
</evidence>
<keyword evidence="10" id="KW-1185">Reference proteome</keyword>
<dbReference type="STRING" id="1121362.A605_05655"/>
<dbReference type="Proteomes" id="UP000011723">
    <property type="component" value="Chromosome"/>
</dbReference>
<dbReference type="HOGENOM" id="CLU_562269_0_0_11"/>
<dbReference type="RefSeq" id="WP_015400556.1">
    <property type="nucleotide sequence ID" value="NC_020302.1"/>
</dbReference>
<reference evidence="9 10" key="1">
    <citation type="journal article" date="2012" name="Stand. Genomic Sci.">
        <title>Genome sequence of the halotolerant bacterium Corynebacterium halotolerans type strain YIM 70093(T) (= DSM 44683(T)).</title>
        <authorList>
            <person name="Ruckert C."/>
            <person name="Albersmeier A."/>
            <person name="Al-Dilaimi A."/>
            <person name="Niehaus K."/>
            <person name="Szczepanowski R."/>
            <person name="Kalinowski J."/>
        </authorList>
    </citation>
    <scope>NUCLEOTIDE SEQUENCE [LARGE SCALE GENOMIC DNA]</scope>
    <source>
        <strain evidence="9">YIM 70093</strain>
    </source>
</reference>
<feature type="domain" description="Glycosyl hydrolase family 32 N-terminal" evidence="7">
    <location>
        <begin position="11"/>
        <end position="338"/>
    </location>
</feature>
<keyword evidence="4 5" id="KW-0326">Glycosidase</keyword>
<dbReference type="PATRIC" id="fig|1121362.3.peg.1138"/>
<dbReference type="SUPFAM" id="SSF75005">
    <property type="entry name" value="Arabinanase/levansucrase/invertase"/>
    <property type="match status" value="1"/>
</dbReference>
<dbReference type="InterPro" id="IPR051214">
    <property type="entry name" value="GH32_Enzymes"/>
</dbReference>
<dbReference type="Gene3D" id="2.115.10.20">
    <property type="entry name" value="Glycosyl hydrolase domain, family 43"/>
    <property type="match status" value="1"/>
</dbReference>
<dbReference type="AlphaFoldDB" id="M1NRL0"/>
<dbReference type="Gene3D" id="2.60.120.560">
    <property type="entry name" value="Exo-inulinase, domain 1"/>
    <property type="match status" value="1"/>
</dbReference>
<name>M1NRL0_9CORY</name>
<dbReference type="SMART" id="SM00640">
    <property type="entry name" value="Glyco_32"/>
    <property type="match status" value="1"/>
</dbReference>
<evidence type="ECO:0000256" key="2">
    <source>
        <dbReference type="ARBA" id="ARBA00012758"/>
    </source>
</evidence>
<gene>
    <name evidence="9" type="ORF">A605_05655</name>
</gene>
<dbReference type="Pfam" id="PF00251">
    <property type="entry name" value="Glyco_hydro_32N"/>
    <property type="match status" value="1"/>
</dbReference>
<comment type="similarity">
    <text evidence="1 5">Belongs to the glycosyl hydrolase 32 family.</text>
</comment>
<dbReference type="OrthoDB" id="9776657at2"/>
<dbReference type="KEGG" id="chn:A605_05655"/>
<keyword evidence="3 5" id="KW-0378">Hydrolase</keyword>
<dbReference type="InterPro" id="IPR013148">
    <property type="entry name" value="Glyco_hydro_32_N"/>
</dbReference>
<sequence>MSTSSHRPELHVTAETGVLDAPAGALLDGDTWHLFHQFRPKPGAPARWAHTVSEEGPFDWEICDDVISPVGGETTVRAGSVVATEDSVHLYFTSVTAVGTSIQLARMTDFSSGCEVSDEASTLDSRVLRVGDVVSDRDGLSRFRSPSVVPDWASEADRAAGHDGWLMLAVSGPGESPVPVILTSGDGIQWHLVGALEFAGDPGLESVSVIVSPRIMRLRDEVDGRIYDVLLITVEDGNVDISGYLVGTLTGATFEVKTGFTRIDHGHDFTRPRNTNFTPGTVAEENRYSQAVLFGLLNGVGRRDDPAHHPSLTEEGWANAVSLPRVVTLQGGHLFQTPPPGLPDAVTHTSAARSWTGLCEIPTGSSLTLELFDGGGEVAGVVTHSGEHLRVDRSMNRHHSGDPVAEAPLAEGDSDSLSIFIDGSTVEVFADGGAVAMSSRVYFDDGCSGLRVTTEGDAEIIRSWDRGPVTSGDLPDYGEPPQE</sequence>
<dbReference type="SUPFAM" id="SSF49899">
    <property type="entry name" value="Concanavalin A-like lectins/glucanases"/>
    <property type="match status" value="1"/>
</dbReference>
<dbReference type="GO" id="GO:0005975">
    <property type="term" value="P:carbohydrate metabolic process"/>
    <property type="evidence" value="ECO:0007669"/>
    <property type="project" value="InterPro"/>
</dbReference>
<dbReference type="InterPro" id="IPR023296">
    <property type="entry name" value="Glyco_hydro_beta-prop_sf"/>
</dbReference>
<dbReference type="EMBL" id="CP003697">
    <property type="protein sequence ID" value="AGF72137.1"/>
    <property type="molecule type" value="Genomic_DNA"/>
</dbReference>
<dbReference type="InterPro" id="IPR013320">
    <property type="entry name" value="ConA-like_dom_sf"/>
</dbReference>
<evidence type="ECO:0000256" key="6">
    <source>
        <dbReference type="SAM" id="MobiDB-lite"/>
    </source>
</evidence>
<accession>M1NRL0</accession>